<dbReference type="EMBL" id="CP117411">
    <property type="protein sequence ID" value="WCT73961.1"/>
    <property type="molecule type" value="Genomic_DNA"/>
</dbReference>
<gene>
    <name evidence="1" type="ORF">PQ455_01630</name>
</gene>
<accession>A0ABY7TMH6</accession>
<evidence type="ECO:0000313" key="1">
    <source>
        <dbReference type="EMBL" id="WCT73961.1"/>
    </source>
</evidence>
<proteinExistence type="predicted"/>
<reference evidence="1 2" key="1">
    <citation type="submission" date="2023-02" db="EMBL/GenBank/DDBJ databases">
        <title>Genome sequence of Sphingomonas naphthae.</title>
        <authorList>
            <person name="Kim S."/>
            <person name="Heo J."/>
            <person name="Kwon S.-W."/>
        </authorList>
    </citation>
    <scope>NUCLEOTIDE SEQUENCE [LARGE SCALE GENOMIC DNA]</scope>
    <source>
        <strain evidence="1 2">KACC 18716</strain>
    </source>
</reference>
<name>A0ABY7TMH6_9SPHN</name>
<keyword evidence="2" id="KW-1185">Reference proteome</keyword>
<evidence type="ECO:0000313" key="2">
    <source>
        <dbReference type="Proteomes" id="UP001220395"/>
    </source>
</evidence>
<organism evidence="1 2">
    <name type="scientific">Sphingomonas naphthae</name>
    <dbReference type="NCBI Taxonomy" id="1813468"/>
    <lineage>
        <taxon>Bacteria</taxon>
        <taxon>Pseudomonadati</taxon>
        <taxon>Pseudomonadota</taxon>
        <taxon>Alphaproteobacteria</taxon>
        <taxon>Sphingomonadales</taxon>
        <taxon>Sphingomonadaceae</taxon>
        <taxon>Sphingomonas</taxon>
    </lineage>
</organism>
<protein>
    <submittedName>
        <fullName evidence="1">Uncharacterized protein</fullName>
    </submittedName>
</protein>
<dbReference type="Proteomes" id="UP001220395">
    <property type="component" value="Chromosome"/>
</dbReference>
<dbReference type="RefSeq" id="WP_273688624.1">
    <property type="nucleotide sequence ID" value="NZ_CP117411.1"/>
</dbReference>
<sequence>MRNRFSLGKIRVVTPTGFADAACRAAQNARRHPIGPAGIQIPPARAVWRPEADQETMGKIVAHAEKAYLAAKLPEVERGAAVALVASHVREHFNQADMAVLKRWGFARSFSTLTVDLHDGVRSEGHDRLELDEPVLLPDCRQSLSMRDTGDAGRRIPDAAMPFYLKMTAARRFAENNLRSARSWPAIFKGREKRWPRWHEIEEANPYVGAWLSEQREIMRLATIATAQADRVAEIKGVERG</sequence>